<accession>A0A1I3GX36</accession>
<keyword evidence="1" id="KW-0812">Transmembrane</keyword>
<dbReference type="AlphaFoldDB" id="A0A1I3GX36"/>
<feature type="transmembrane region" description="Helical" evidence="1">
    <location>
        <begin position="71"/>
        <end position="88"/>
    </location>
</feature>
<evidence type="ECO:0008006" key="4">
    <source>
        <dbReference type="Google" id="ProtNLM"/>
    </source>
</evidence>
<gene>
    <name evidence="2" type="ORF">SAMN05421753_107160</name>
</gene>
<keyword evidence="3" id="KW-1185">Reference proteome</keyword>
<protein>
    <recommendedName>
        <fullName evidence="4">HAMP domain-containing protein</fullName>
    </recommendedName>
</protein>
<keyword evidence="1" id="KW-0472">Membrane</keyword>
<keyword evidence="1" id="KW-1133">Transmembrane helix</keyword>
<evidence type="ECO:0000256" key="1">
    <source>
        <dbReference type="SAM" id="Phobius"/>
    </source>
</evidence>
<dbReference type="RefSeq" id="WP_092050011.1">
    <property type="nucleotide sequence ID" value="NZ_FOQD01000007.1"/>
</dbReference>
<feature type="transmembrane region" description="Helical" evidence="1">
    <location>
        <begin position="21"/>
        <end position="46"/>
    </location>
</feature>
<evidence type="ECO:0000313" key="2">
    <source>
        <dbReference type="EMBL" id="SFI27941.1"/>
    </source>
</evidence>
<proteinExistence type="predicted"/>
<dbReference type="Proteomes" id="UP000199518">
    <property type="component" value="Unassembled WGS sequence"/>
</dbReference>
<dbReference type="EMBL" id="FOQD01000007">
    <property type="protein sequence ID" value="SFI27941.1"/>
    <property type="molecule type" value="Genomic_DNA"/>
</dbReference>
<dbReference type="STRING" id="1576369.SAMN05421753_107160"/>
<reference evidence="3" key="1">
    <citation type="submission" date="2016-10" db="EMBL/GenBank/DDBJ databases">
        <authorList>
            <person name="Varghese N."/>
            <person name="Submissions S."/>
        </authorList>
    </citation>
    <scope>NUCLEOTIDE SEQUENCE [LARGE SCALE GENOMIC DNA]</scope>
    <source>
        <strain evidence="3">DSM 26348</strain>
    </source>
</reference>
<evidence type="ECO:0000313" key="3">
    <source>
        <dbReference type="Proteomes" id="UP000199518"/>
    </source>
</evidence>
<organism evidence="2 3">
    <name type="scientific">Planctomicrobium piriforme</name>
    <dbReference type="NCBI Taxonomy" id="1576369"/>
    <lineage>
        <taxon>Bacteria</taxon>
        <taxon>Pseudomonadati</taxon>
        <taxon>Planctomycetota</taxon>
        <taxon>Planctomycetia</taxon>
        <taxon>Planctomycetales</taxon>
        <taxon>Planctomycetaceae</taxon>
        <taxon>Planctomicrobium</taxon>
    </lineage>
</organism>
<sequence length="193" mass="22123">MSQPHFARKRIFVSGQIQGSVLLRFGMYWFVYHFVLWHTLFLFYFAQYRAEVLNGGPVESFAQIYSNFCSQYYPMLLAALAVLPLLIYDSIRTTHRIAGPLVRFQNTLRRLKAGDRIESVQLRDGDLLLEFQREFNDFLKFYNSQRDTIVAPGATAAEELALLAQVEELRELVATQSPTVDQPTQPAAHVSNA</sequence>
<dbReference type="OrthoDB" id="270597at2"/>
<name>A0A1I3GX36_9PLAN</name>